<dbReference type="RefSeq" id="WP_198147817.1">
    <property type="nucleotide sequence ID" value="NZ_CP011030.1"/>
</dbReference>
<evidence type="ECO:0000256" key="3">
    <source>
        <dbReference type="ARBA" id="ARBA00022448"/>
    </source>
</evidence>
<evidence type="ECO:0000256" key="9">
    <source>
        <dbReference type="ARBA" id="ARBA00023237"/>
    </source>
</evidence>
<dbReference type="InterPro" id="IPR010105">
    <property type="entry name" value="TonB_sidphr_rcpt"/>
</dbReference>
<keyword evidence="3 10" id="KW-0813">Transport</keyword>
<name>A0ABM6N5D2_9GAMM</name>
<comment type="subcellular location">
    <subcellularLocation>
        <location evidence="1 10">Cell outer membrane</location>
        <topology evidence="1 10">Multi-pass membrane protein</topology>
    </subcellularLocation>
</comment>
<evidence type="ECO:0000256" key="11">
    <source>
        <dbReference type="RuleBase" id="RU003357"/>
    </source>
</evidence>
<dbReference type="PANTHER" id="PTHR32552:SF74">
    <property type="entry name" value="HYDROXAMATE SIDEROPHORE RECEPTOR FHUE"/>
    <property type="match status" value="1"/>
</dbReference>
<evidence type="ECO:0000256" key="2">
    <source>
        <dbReference type="ARBA" id="ARBA00009810"/>
    </source>
</evidence>
<keyword evidence="5 10" id="KW-0812">Transmembrane</keyword>
<feature type="signal peptide" evidence="12">
    <location>
        <begin position="1"/>
        <end position="26"/>
    </location>
</feature>
<keyword evidence="8 15" id="KW-0675">Receptor</keyword>
<evidence type="ECO:0000256" key="12">
    <source>
        <dbReference type="SAM" id="SignalP"/>
    </source>
</evidence>
<keyword evidence="7 10" id="KW-0472">Membrane</keyword>
<dbReference type="PANTHER" id="PTHR32552">
    <property type="entry name" value="FERRICHROME IRON RECEPTOR-RELATED"/>
    <property type="match status" value="1"/>
</dbReference>
<keyword evidence="6 11" id="KW-0798">TonB box</keyword>
<keyword evidence="9 10" id="KW-0998">Cell outer membrane</keyword>
<evidence type="ECO:0000256" key="6">
    <source>
        <dbReference type="ARBA" id="ARBA00023077"/>
    </source>
</evidence>
<sequence>MLYKHKNSAFKLSLLTSLVLSGHAIANDTQDDLPLEKIAVYGQHHKNYITEEAQSATKLGLTIKETPQSISVVSRALMDDFSLDDINAVLESTPGVTVEQIETDRTYFKARGFEITNFLIDGLGTPQSSGSIQGTLDTAIYDRVEIVRGANGMMTGAGNPSATVNMVLKKPTYTTQAHASASYGSWNNKRVDIDVSTPINDEHAVRAVFTKQDKESYLDRYETDKTVAYLAYEGKLTDDTLLSINYVNEQKDADSPLWGALPLYYTDGSATNYDDSTSTAADWSYWDNSAERVYVTLEQNLSATWVAKARYAHIKNEQNSELFYVYGTPDKGTGLGLTGYASRYDYKDTQDLFDLYASGKFELFSLEHDLSFGISQANMDFNDQSLYDYSTGNGFPAMPDLATWDGIAPEATLVDKPNGSDVQNTQRSAYVSTRIKLAEPLSILAGVRYTDWETKGTAYSVVQTRDDSEVIPYIGTVYDFTESLSAYASYTETFVPQKELDINAEQLAPVIGKSAEVGLKAQLLDEQVFVTLAYFDAKQDGLAVALPGSLPSDTRYYAADGINSDGFEIELSGRLTDDLSASISFSNLSIDGDELVKDYTPENQLKMAATYQVPFIDGLTLGANYRWQDSISRVQVKDPAGNALATTKQDAYGLLDLMATYEITQNVGVTFNVNNSTDEKYINSLYWEQGYYGAPRNYSLSVNWQL</sequence>
<dbReference type="InterPro" id="IPR036942">
    <property type="entry name" value="Beta-barrel_TonB_sf"/>
</dbReference>
<proteinExistence type="inferred from homology"/>
<evidence type="ECO:0000256" key="10">
    <source>
        <dbReference type="PROSITE-ProRule" id="PRU01360"/>
    </source>
</evidence>
<evidence type="ECO:0000259" key="14">
    <source>
        <dbReference type="Pfam" id="PF07715"/>
    </source>
</evidence>
<organism evidence="15 16">
    <name type="scientific">Pseudoalteromonas issachenkonii</name>
    <dbReference type="NCBI Taxonomy" id="152297"/>
    <lineage>
        <taxon>Bacteria</taxon>
        <taxon>Pseudomonadati</taxon>
        <taxon>Pseudomonadota</taxon>
        <taxon>Gammaproteobacteria</taxon>
        <taxon>Alteromonadales</taxon>
        <taxon>Pseudoalteromonadaceae</taxon>
        <taxon>Pseudoalteromonas</taxon>
    </lineage>
</organism>
<evidence type="ECO:0000256" key="1">
    <source>
        <dbReference type="ARBA" id="ARBA00004571"/>
    </source>
</evidence>
<dbReference type="InterPro" id="IPR039426">
    <property type="entry name" value="TonB-dep_rcpt-like"/>
</dbReference>
<feature type="chain" id="PRO_5045945352" evidence="12">
    <location>
        <begin position="27"/>
        <end position="706"/>
    </location>
</feature>
<dbReference type="Gene3D" id="2.40.170.20">
    <property type="entry name" value="TonB-dependent receptor, beta-barrel domain"/>
    <property type="match status" value="1"/>
</dbReference>
<dbReference type="InterPro" id="IPR000531">
    <property type="entry name" value="Beta-barrel_TonB"/>
</dbReference>
<keyword evidence="4 10" id="KW-1134">Transmembrane beta strand</keyword>
<dbReference type="Pfam" id="PF07715">
    <property type="entry name" value="Plug"/>
    <property type="match status" value="1"/>
</dbReference>
<dbReference type="SUPFAM" id="SSF56935">
    <property type="entry name" value="Porins"/>
    <property type="match status" value="1"/>
</dbReference>
<dbReference type="CDD" id="cd01347">
    <property type="entry name" value="ligand_gated_channel"/>
    <property type="match status" value="1"/>
</dbReference>
<evidence type="ECO:0000256" key="4">
    <source>
        <dbReference type="ARBA" id="ARBA00022452"/>
    </source>
</evidence>
<dbReference type="InterPro" id="IPR037066">
    <property type="entry name" value="Plug_dom_sf"/>
</dbReference>
<comment type="similarity">
    <text evidence="2 10 11">Belongs to the TonB-dependent receptor family.</text>
</comment>
<evidence type="ECO:0000313" key="15">
    <source>
        <dbReference type="EMBL" id="ATC91437.1"/>
    </source>
</evidence>
<dbReference type="EMBL" id="CP011030">
    <property type="protein sequence ID" value="ATC91437.1"/>
    <property type="molecule type" value="Genomic_DNA"/>
</dbReference>
<evidence type="ECO:0000259" key="13">
    <source>
        <dbReference type="Pfam" id="PF00593"/>
    </source>
</evidence>
<reference evidence="15 16" key="1">
    <citation type="submission" date="2015-06" db="EMBL/GenBank/DDBJ databases">
        <authorList>
            <person name="Xie B.-B."/>
            <person name="Rong J.-C."/>
            <person name="Qin Q.-L."/>
            <person name="Zhang Y.-Z."/>
        </authorList>
    </citation>
    <scope>NUCLEOTIDE SEQUENCE [LARGE SCALE GENOMIC DNA]</scope>
    <source>
        <strain evidence="15 16">KMM 3549</strain>
    </source>
</reference>
<dbReference type="InterPro" id="IPR012910">
    <property type="entry name" value="Plug_dom"/>
</dbReference>
<dbReference type="Pfam" id="PF00593">
    <property type="entry name" value="TonB_dep_Rec_b-barrel"/>
    <property type="match status" value="1"/>
</dbReference>
<evidence type="ECO:0000256" key="5">
    <source>
        <dbReference type="ARBA" id="ARBA00022692"/>
    </source>
</evidence>
<dbReference type="PROSITE" id="PS52016">
    <property type="entry name" value="TONB_DEPENDENT_REC_3"/>
    <property type="match status" value="1"/>
</dbReference>
<dbReference type="Gene3D" id="2.170.130.10">
    <property type="entry name" value="TonB-dependent receptor, plug domain"/>
    <property type="match status" value="1"/>
</dbReference>
<evidence type="ECO:0000256" key="7">
    <source>
        <dbReference type="ARBA" id="ARBA00023136"/>
    </source>
</evidence>
<keyword evidence="16" id="KW-1185">Reference proteome</keyword>
<gene>
    <name evidence="15" type="primary">fhuE</name>
    <name evidence="15" type="ORF">PISS_a2643</name>
</gene>
<feature type="domain" description="TonB-dependent receptor plug" evidence="14">
    <location>
        <begin position="63"/>
        <end position="162"/>
    </location>
</feature>
<dbReference type="NCBIfam" id="TIGR01783">
    <property type="entry name" value="TonB-siderophor"/>
    <property type="match status" value="1"/>
</dbReference>
<dbReference type="Proteomes" id="UP000217258">
    <property type="component" value="Chromosome I"/>
</dbReference>
<protein>
    <submittedName>
        <fullName evidence="15">Outer-membrane receptor for ferric coprogen and ferric-rhodotorulic acid</fullName>
    </submittedName>
</protein>
<keyword evidence="12" id="KW-0732">Signal</keyword>
<evidence type="ECO:0000256" key="8">
    <source>
        <dbReference type="ARBA" id="ARBA00023170"/>
    </source>
</evidence>
<accession>A0ABM6N5D2</accession>
<evidence type="ECO:0000313" key="16">
    <source>
        <dbReference type="Proteomes" id="UP000217258"/>
    </source>
</evidence>
<feature type="domain" description="TonB-dependent receptor-like beta-barrel" evidence="13">
    <location>
        <begin position="235"/>
        <end position="675"/>
    </location>
</feature>